<evidence type="ECO:0000313" key="2">
    <source>
        <dbReference type="EMBL" id="GBP86698.1"/>
    </source>
</evidence>
<organism evidence="2 3">
    <name type="scientific">Eumeta variegata</name>
    <name type="common">Bagworm moth</name>
    <name type="synonym">Eumeta japonica</name>
    <dbReference type="NCBI Taxonomy" id="151549"/>
    <lineage>
        <taxon>Eukaryota</taxon>
        <taxon>Metazoa</taxon>
        <taxon>Ecdysozoa</taxon>
        <taxon>Arthropoda</taxon>
        <taxon>Hexapoda</taxon>
        <taxon>Insecta</taxon>
        <taxon>Pterygota</taxon>
        <taxon>Neoptera</taxon>
        <taxon>Endopterygota</taxon>
        <taxon>Lepidoptera</taxon>
        <taxon>Glossata</taxon>
        <taxon>Ditrysia</taxon>
        <taxon>Tineoidea</taxon>
        <taxon>Psychidae</taxon>
        <taxon>Oiketicinae</taxon>
        <taxon>Eumeta</taxon>
    </lineage>
</organism>
<name>A0A4C1ZFX9_EUMVA</name>
<accession>A0A4C1ZFX9</accession>
<evidence type="ECO:0000313" key="3">
    <source>
        <dbReference type="Proteomes" id="UP000299102"/>
    </source>
</evidence>
<dbReference type="Proteomes" id="UP000299102">
    <property type="component" value="Unassembled WGS sequence"/>
</dbReference>
<gene>
    <name evidence="2" type="ORF">EVAR_80491_1</name>
</gene>
<keyword evidence="3" id="KW-1185">Reference proteome</keyword>
<evidence type="ECO:0000256" key="1">
    <source>
        <dbReference type="SAM" id="MobiDB-lite"/>
    </source>
</evidence>
<feature type="region of interest" description="Disordered" evidence="1">
    <location>
        <begin position="1"/>
        <end position="46"/>
    </location>
</feature>
<feature type="compositionally biased region" description="Polar residues" evidence="1">
    <location>
        <begin position="8"/>
        <end position="18"/>
    </location>
</feature>
<dbReference type="AlphaFoldDB" id="A0A4C1ZFX9"/>
<sequence>MHLPTPLHTASTSTSSMGTRARRPEVRRLSRRGPALSPHSQARGPFSIYTRLRRKRSVDAIRESTSGADWRAMRAPPPRAAATAARRTALATRMWESASAQCPSRK</sequence>
<protein>
    <submittedName>
        <fullName evidence="2">Uncharacterized protein</fullName>
    </submittedName>
</protein>
<comment type="caution">
    <text evidence="2">The sequence shown here is derived from an EMBL/GenBank/DDBJ whole genome shotgun (WGS) entry which is preliminary data.</text>
</comment>
<reference evidence="2 3" key="1">
    <citation type="journal article" date="2019" name="Commun. Biol.">
        <title>The bagworm genome reveals a unique fibroin gene that provides high tensile strength.</title>
        <authorList>
            <person name="Kono N."/>
            <person name="Nakamura H."/>
            <person name="Ohtoshi R."/>
            <person name="Tomita M."/>
            <person name="Numata K."/>
            <person name="Arakawa K."/>
        </authorList>
    </citation>
    <scope>NUCLEOTIDE SEQUENCE [LARGE SCALE GENOMIC DNA]</scope>
</reference>
<proteinExistence type="predicted"/>
<dbReference type="EMBL" id="BGZK01001810">
    <property type="protein sequence ID" value="GBP86698.1"/>
    <property type="molecule type" value="Genomic_DNA"/>
</dbReference>